<dbReference type="AlphaFoldDB" id="A0AAW1YQA1"/>
<name>A0AAW1YQA1_RUBAR</name>
<dbReference type="EMBL" id="JBEDUW010000001">
    <property type="protein sequence ID" value="KAK9950866.1"/>
    <property type="molecule type" value="Genomic_DNA"/>
</dbReference>
<reference evidence="1 2" key="1">
    <citation type="journal article" date="2023" name="G3 (Bethesda)">
        <title>A chromosome-length genome assembly and annotation of blackberry (Rubus argutus, cv. 'Hillquist').</title>
        <authorList>
            <person name="Bruna T."/>
            <person name="Aryal R."/>
            <person name="Dudchenko O."/>
            <person name="Sargent D.J."/>
            <person name="Mead D."/>
            <person name="Buti M."/>
            <person name="Cavallini A."/>
            <person name="Hytonen T."/>
            <person name="Andres J."/>
            <person name="Pham M."/>
            <person name="Weisz D."/>
            <person name="Mascagni F."/>
            <person name="Usai G."/>
            <person name="Natali L."/>
            <person name="Bassil N."/>
            <person name="Fernandez G.E."/>
            <person name="Lomsadze A."/>
            <person name="Armour M."/>
            <person name="Olukolu B."/>
            <person name="Poorten T."/>
            <person name="Britton C."/>
            <person name="Davik J."/>
            <person name="Ashrafi H."/>
            <person name="Aiden E.L."/>
            <person name="Borodovsky M."/>
            <person name="Worthington M."/>
        </authorList>
    </citation>
    <scope>NUCLEOTIDE SEQUENCE [LARGE SCALE GENOMIC DNA]</scope>
    <source>
        <strain evidence="1">PI 553951</strain>
    </source>
</reference>
<protein>
    <submittedName>
        <fullName evidence="1">Uncharacterized protein</fullName>
    </submittedName>
</protein>
<evidence type="ECO:0000313" key="2">
    <source>
        <dbReference type="Proteomes" id="UP001457282"/>
    </source>
</evidence>
<gene>
    <name evidence="1" type="ORF">M0R45_006332</name>
</gene>
<organism evidence="1 2">
    <name type="scientific">Rubus argutus</name>
    <name type="common">Southern blackberry</name>
    <dbReference type="NCBI Taxonomy" id="59490"/>
    <lineage>
        <taxon>Eukaryota</taxon>
        <taxon>Viridiplantae</taxon>
        <taxon>Streptophyta</taxon>
        <taxon>Embryophyta</taxon>
        <taxon>Tracheophyta</taxon>
        <taxon>Spermatophyta</taxon>
        <taxon>Magnoliopsida</taxon>
        <taxon>eudicotyledons</taxon>
        <taxon>Gunneridae</taxon>
        <taxon>Pentapetalae</taxon>
        <taxon>rosids</taxon>
        <taxon>fabids</taxon>
        <taxon>Rosales</taxon>
        <taxon>Rosaceae</taxon>
        <taxon>Rosoideae</taxon>
        <taxon>Rosoideae incertae sedis</taxon>
        <taxon>Rubus</taxon>
    </lineage>
</organism>
<proteinExistence type="predicted"/>
<accession>A0AAW1YQA1</accession>
<keyword evidence="2" id="KW-1185">Reference proteome</keyword>
<sequence length="98" mass="10565">MPSHDAHHNPCAVHSSLLSAVSPCSSLQHPHKPTCSAHTAAAGYGSTMPSLPNLHRRDLTKAAAICFPCCTARDHREEAHTSWISKLPPCVPPCRRPL</sequence>
<comment type="caution">
    <text evidence="1">The sequence shown here is derived from an EMBL/GenBank/DDBJ whole genome shotgun (WGS) entry which is preliminary data.</text>
</comment>
<dbReference type="Proteomes" id="UP001457282">
    <property type="component" value="Unassembled WGS sequence"/>
</dbReference>
<evidence type="ECO:0000313" key="1">
    <source>
        <dbReference type="EMBL" id="KAK9950866.1"/>
    </source>
</evidence>